<organism evidence="8 9">
    <name type="scientific">Exophiala sideris</name>
    <dbReference type="NCBI Taxonomy" id="1016849"/>
    <lineage>
        <taxon>Eukaryota</taxon>
        <taxon>Fungi</taxon>
        <taxon>Dikarya</taxon>
        <taxon>Ascomycota</taxon>
        <taxon>Pezizomycotina</taxon>
        <taxon>Eurotiomycetes</taxon>
        <taxon>Chaetothyriomycetidae</taxon>
        <taxon>Chaetothyriales</taxon>
        <taxon>Herpotrichiellaceae</taxon>
        <taxon>Exophiala</taxon>
    </lineage>
</organism>
<name>A0ABR0IZB6_9EURO</name>
<evidence type="ECO:0000256" key="2">
    <source>
        <dbReference type="ARBA" id="ARBA00022448"/>
    </source>
</evidence>
<sequence>MDVNQVLENTFSPDAATRGNAEEQLRQASEGNFSEYLSILSRQLANDEASASVRQAAGLALKNAFSYRDVTRLREVQARWLQGVDPQIKSQVKELALKTLNATPQAALSSSQLIAAIAAIELPRNEWPDLMPALVHNVGSGEDKLKQSSLTTIGFICESDDLELRESLVSYSNAILTAVVQGARKEEANQDVRLSALSALSDATEFIRSNFENEGERNYIMQVVCEATQSQDTRVQAAAFGCLNRIMGIYYDKMRFYMEKALFGLTIAGMKNDEEDVAKLAIEFWCTVCEEEISIEDDNQQAQQEGSTELRPYFHFARVAAREVVPVLLQLMTKVSEDDAEDEYNVARAAYQCLQLYAQTIGGDLVPAVLQFVETNLRSEDWTKRDAAVSSFGAIMDGPDIKTLDPLVKQALPVLIGMMQDPVVQVQDSAAFALSRICDYCSDCIDPSTHLQPLMSALFNGLMANPKIAASCCLALLNLTERFVGEDGASANALTPHFQDSVTSLLAVTDKEGANNQLRTAAYEVLGGFVTNAAHDSLQIVAELSNVIIQRLEGTIPMQKQIVSIDDKITLEELQVSLSSVLLAIVQRLEQNIAPQADRIMQISLEILNVTGNTSVPEVVFQIVSGLANALAGDFLKYMDSFVPYLYTALGNQEAPDMCSLAIGLVSDIVRALEDKAQPYCDTFMNYLLNNLRSDKLANQLKPPILETFGDVATSIGEHFQTYVTVVAQVLQQANTVSVANDVSFDMLDYIVSLRSGIADAWSGLILAFKGTSKVQILQGYVDPIFEFLKTVAQDMNRNEGLLRACMGIIADLSEAFPDGSLANYYRQEWITKLIKETRSSREFSSRTINAARWAREQVKRQTQHQGHFSSQADTIVEPPEDDDQPDVTRDGEDGHVDKRQHQRTHPFVNIMEHDPSGPPPVFDAEPGTSAMPGILSFFDGETSCRPRPAPDIHSLLMNRGIRIGRELGIYGTEPWYDPSRRARRSFSGGQTPTSRFSAMYRDFQEANRRVN</sequence>
<comment type="caution">
    <text evidence="8">The sequence shown here is derived from an EMBL/GenBank/DDBJ whole genome shotgun (WGS) entry which is preliminary data.</text>
</comment>
<keyword evidence="5" id="KW-0653">Protein transport</keyword>
<dbReference type="Proteomes" id="UP001345691">
    <property type="component" value="Unassembled WGS sequence"/>
</dbReference>
<dbReference type="SMART" id="SM00913">
    <property type="entry name" value="IBN_N"/>
    <property type="match status" value="1"/>
</dbReference>
<feature type="region of interest" description="Disordered" evidence="6">
    <location>
        <begin position="856"/>
        <end position="902"/>
    </location>
</feature>
<dbReference type="Gene3D" id="1.25.10.10">
    <property type="entry name" value="Leucine-rich Repeat Variant"/>
    <property type="match status" value="1"/>
</dbReference>
<keyword evidence="4" id="KW-0677">Repeat</keyword>
<keyword evidence="2" id="KW-0813">Transport</keyword>
<dbReference type="InterPro" id="IPR058584">
    <property type="entry name" value="IMB1_TNPO1-like_TPR"/>
</dbReference>
<dbReference type="InterPro" id="IPR011989">
    <property type="entry name" value="ARM-like"/>
</dbReference>
<feature type="compositionally biased region" description="Polar residues" evidence="6">
    <location>
        <begin position="864"/>
        <end position="874"/>
    </location>
</feature>
<dbReference type="InterPro" id="IPR016024">
    <property type="entry name" value="ARM-type_fold"/>
</dbReference>
<accession>A0ABR0IZB6</accession>
<evidence type="ECO:0000313" key="9">
    <source>
        <dbReference type="Proteomes" id="UP001345691"/>
    </source>
</evidence>
<dbReference type="InterPro" id="IPR001494">
    <property type="entry name" value="Importin-beta_N"/>
</dbReference>
<dbReference type="Pfam" id="PF25574">
    <property type="entry name" value="TPR_IMB1"/>
    <property type="match status" value="1"/>
</dbReference>
<feature type="region of interest" description="Disordered" evidence="6">
    <location>
        <begin position="1"/>
        <end position="25"/>
    </location>
</feature>
<evidence type="ECO:0000313" key="8">
    <source>
        <dbReference type="EMBL" id="KAK5052475.1"/>
    </source>
</evidence>
<dbReference type="InterPro" id="IPR040122">
    <property type="entry name" value="Importin_beta"/>
</dbReference>
<dbReference type="PROSITE" id="PS50166">
    <property type="entry name" value="IMPORTIN_B_NT"/>
    <property type="match status" value="1"/>
</dbReference>
<evidence type="ECO:0000256" key="4">
    <source>
        <dbReference type="ARBA" id="ARBA00022737"/>
    </source>
</evidence>
<comment type="subcellular location">
    <subcellularLocation>
        <location evidence="1">Cytoplasm</location>
    </subcellularLocation>
</comment>
<keyword evidence="9" id="KW-1185">Reference proteome</keyword>
<protein>
    <submittedName>
        <fullName evidence="8">Karyopherin Kap95</fullName>
    </submittedName>
</protein>
<dbReference type="EMBL" id="JAVRRF010000029">
    <property type="protein sequence ID" value="KAK5052475.1"/>
    <property type="molecule type" value="Genomic_DNA"/>
</dbReference>
<keyword evidence="3" id="KW-0963">Cytoplasm</keyword>
<evidence type="ECO:0000256" key="5">
    <source>
        <dbReference type="ARBA" id="ARBA00022927"/>
    </source>
</evidence>
<dbReference type="Pfam" id="PF03810">
    <property type="entry name" value="IBN_N"/>
    <property type="match status" value="1"/>
</dbReference>
<evidence type="ECO:0000256" key="3">
    <source>
        <dbReference type="ARBA" id="ARBA00022490"/>
    </source>
</evidence>
<evidence type="ECO:0000259" key="7">
    <source>
        <dbReference type="PROSITE" id="PS50166"/>
    </source>
</evidence>
<dbReference type="Pfam" id="PF13513">
    <property type="entry name" value="HEAT_EZ"/>
    <property type="match status" value="1"/>
</dbReference>
<feature type="compositionally biased region" description="Polar residues" evidence="6">
    <location>
        <begin position="1"/>
        <end position="12"/>
    </location>
</feature>
<feature type="domain" description="Importin N-terminal" evidence="7">
    <location>
        <begin position="21"/>
        <end position="102"/>
    </location>
</feature>
<dbReference type="SUPFAM" id="SSF48371">
    <property type="entry name" value="ARM repeat"/>
    <property type="match status" value="1"/>
</dbReference>
<feature type="compositionally biased region" description="Basic and acidic residues" evidence="6">
    <location>
        <begin position="887"/>
        <end position="900"/>
    </location>
</feature>
<dbReference type="PANTHER" id="PTHR10527">
    <property type="entry name" value="IMPORTIN BETA"/>
    <property type="match status" value="1"/>
</dbReference>
<reference evidence="8 9" key="1">
    <citation type="submission" date="2023-08" db="EMBL/GenBank/DDBJ databases">
        <title>Black Yeasts Isolated from many extreme environments.</title>
        <authorList>
            <person name="Coleine C."/>
            <person name="Stajich J.E."/>
            <person name="Selbmann L."/>
        </authorList>
    </citation>
    <scope>NUCLEOTIDE SEQUENCE [LARGE SCALE GENOMIC DNA]</scope>
    <source>
        <strain evidence="8 9">CCFEE 6328</strain>
    </source>
</reference>
<proteinExistence type="predicted"/>
<gene>
    <name evidence="8" type="primary">kap95</name>
    <name evidence="8" type="ORF">LTR69_009814</name>
</gene>
<evidence type="ECO:0000256" key="1">
    <source>
        <dbReference type="ARBA" id="ARBA00004496"/>
    </source>
</evidence>
<evidence type="ECO:0000256" key="6">
    <source>
        <dbReference type="SAM" id="MobiDB-lite"/>
    </source>
</evidence>